<comment type="caution">
    <text evidence="15">The sequence shown here is derived from an EMBL/GenBank/DDBJ whole genome shotgun (WGS) entry which is preliminary data.</text>
</comment>
<proteinExistence type="inferred from homology"/>
<dbReference type="EMBL" id="JACHGJ010000008">
    <property type="protein sequence ID" value="MBB6481942.1"/>
    <property type="molecule type" value="Genomic_DNA"/>
</dbReference>
<comment type="function">
    <text evidence="12 13">Required for formation of the rod structure in the basal body of the flagellar apparatus. Together with FliI and FliH, may constitute the export apparatus of flagellin.</text>
</comment>
<dbReference type="Gene3D" id="6.10.250.2080">
    <property type="match status" value="1"/>
</dbReference>
<keyword evidence="4 13" id="KW-0813">Transport</keyword>
<name>A0A841RI11_9SPIO</name>
<dbReference type="NCBIfam" id="TIGR00328">
    <property type="entry name" value="flhB"/>
    <property type="match status" value="1"/>
</dbReference>
<evidence type="ECO:0000313" key="16">
    <source>
        <dbReference type="Proteomes" id="UP000587760"/>
    </source>
</evidence>
<evidence type="ECO:0000256" key="3">
    <source>
        <dbReference type="ARBA" id="ARBA00021622"/>
    </source>
</evidence>
<dbReference type="Gene3D" id="3.40.1690.10">
    <property type="entry name" value="secretion proteins EscU"/>
    <property type="match status" value="1"/>
</dbReference>
<keyword evidence="6 13" id="KW-0812">Transmembrane</keyword>
<dbReference type="Proteomes" id="UP000587760">
    <property type="component" value="Unassembled WGS sequence"/>
</dbReference>
<evidence type="ECO:0000256" key="13">
    <source>
        <dbReference type="RuleBase" id="RU364091"/>
    </source>
</evidence>
<keyword evidence="15" id="KW-0969">Cilium</keyword>
<evidence type="ECO:0000256" key="8">
    <source>
        <dbReference type="ARBA" id="ARBA00022927"/>
    </source>
</evidence>
<protein>
    <recommendedName>
        <fullName evidence="3 13">Flagellar biosynthetic protein FlhB</fullName>
    </recommendedName>
</protein>
<dbReference type="SUPFAM" id="SSF160544">
    <property type="entry name" value="EscU C-terminal domain-like"/>
    <property type="match status" value="1"/>
</dbReference>
<dbReference type="PRINTS" id="PR00950">
    <property type="entry name" value="TYPE3IMSPROT"/>
</dbReference>
<keyword evidence="15" id="KW-0282">Flagellum</keyword>
<dbReference type="Pfam" id="PF01312">
    <property type="entry name" value="Bac_export_2"/>
    <property type="match status" value="1"/>
</dbReference>
<evidence type="ECO:0000256" key="6">
    <source>
        <dbReference type="ARBA" id="ARBA00022692"/>
    </source>
</evidence>
<keyword evidence="16" id="KW-1185">Reference proteome</keyword>
<reference evidence="15 16" key="1">
    <citation type="submission" date="2020-08" db="EMBL/GenBank/DDBJ databases">
        <title>Genomic Encyclopedia of Type Strains, Phase IV (KMG-IV): sequencing the most valuable type-strain genomes for metagenomic binning, comparative biology and taxonomic classification.</title>
        <authorList>
            <person name="Goeker M."/>
        </authorList>
    </citation>
    <scope>NUCLEOTIDE SEQUENCE [LARGE SCALE GENOMIC DNA]</scope>
    <source>
        <strain evidence="15 16">DSM 2461</strain>
    </source>
</reference>
<evidence type="ECO:0000256" key="7">
    <source>
        <dbReference type="ARBA" id="ARBA00022795"/>
    </source>
</evidence>
<dbReference type="GO" id="GO:0009306">
    <property type="term" value="P:protein secretion"/>
    <property type="evidence" value="ECO:0007669"/>
    <property type="project" value="InterPro"/>
</dbReference>
<dbReference type="PANTHER" id="PTHR30531">
    <property type="entry name" value="FLAGELLAR BIOSYNTHETIC PROTEIN FLHB"/>
    <property type="match status" value="1"/>
</dbReference>
<dbReference type="InterPro" id="IPR006136">
    <property type="entry name" value="FlhB"/>
</dbReference>
<dbReference type="PANTHER" id="PTHR30531:SF12">
    <property type="entry name" value="FLAGELLAR BIOSYNTHETIC PROTEIN FLHB"/>
    <property type="match status" value="1"/>
</dbReference>
<accession>A0A841RI11</accession>
<keyword evidence="11 13" id="KW-1006">Bacterial flagellum protein export</keyword>
<comment type="similarity">
    <text evidence="2 13">Belongs to the type III secretion exporter family.</text>
</comment>
<evidence type="ECO:0000256" key="9">
    <source>
        <dbReference type="ARBA" id="ARBA00022989"/>
    </source>
</evidence>
<organism evidence="15 16">
    <name type="scientific">Spirochaeta isovalerica</name>
    <dbReference type="NCBI Taxonomy" id="150"/>
    <lineage>
        <taxon>Bacteria</taxon>
        <taxon>Pseudomonadati</taxon>
        <taxon>Spirochaetota</taxon>
        <taxon>Spirochaetia</taxon>
        <taxon>Spirochaetales</taxon>
        <taxon>Spirochaetaceae</taxon>
        <taxon>Spirochaeta</taxon>
    </lineage>
</organism>
<sequence length="385" mass="43423">MSDTLLKERFLRNDEYDLLLRSMDLQWFAAEDEGRTEDPTEQKKKKAREEGKVAKTQELTASLVMLFPLVAIGVLSGYMINQLAQMINFFLKNSTVIDVAGSGLPWRAFLGYFLKLTLPIWGIAYVSAFLGNVVQVGFKFTPKAIKPDFKKIKPDIINWAKKSLFSLEALFNFTKSILKIIIIGVVSYLDVRKNGPQLANLTNIPLGESFSFVAGIAFGLAVKAALILMALSLPDYLFQRKQHLDSLKMTKHEVKEEHKQMEGDPLIKSRLRQRMQEILTSNMIQNVPQADVVVTNPTHFAVALEWNNETMIAPTVTAKGQDHIAFRIRDVAKENDVPVIENKPLARGLYAAVEIGEMIPEEYWDIVSRVLAEVYRISGKMAGEM</sequence>
<feature type="transmembrane region" description="Helical" evidence="13">
    <location>
        <begin position="112"/>
        <end position="134"/>
    </location>
</feature>
<evidence type="ECO:0000256" key="4">
    <source>
        <dbReference type="ARBA" id="ARBA00022448"/>
    </source>
</evidence>
<evidence type="ECO:0000313" key="15">
    <source>
        <dbReference type="EMBL" id="MBB6481942.1"/>
    </source>
</evidence>
<evidence type="ECO:0000256" key="1">
    <source>
        <dbReference type="ARBA" id="ARBA00004651"/>
    </source>
</evidence>
<dbReference type="GO" id="GO:0044780">
    <property type="term" value="P:bacterial-type flagellum assembly"/>
    <property type="evidence" value="ECO:0007669"/>
    <property type="project" value="InterPro"/>
</dbReference>
<keyword evidence="7 13" id="KW-1005">Bacterial flagellum biogenesis</keyword>
<dbReference type="RefSeq" id="WP_184748174.1">
    <property type="nucleotide sequence ID" value="NZ_JACHGJ010000008.1"/>
</dbReference>
<comment type="subcellular location">
    <subcellularLocation>
        <location evidence="1">Cell membrane</location>
        <topology evidence="1">Multi-pass membrane protein</topology>
    </subcellularLocation>
</comment>
<keyword evidence="5 13" id="KW-1003">Cell membrane</keyword>
<dbReference type="GO" id="GO:0005886">
    <property type="term" value="C:plasma membrane"/>
    <property type="evidence" value="ECO:0007669"/>
    <property type="project" value="UniProtKB-SubCell"/>
</dbReference>
<feature type="transmembrane region" description="Helical" evidence="13">
    <location>
        <begin position="169"/>
        <end position="189"/>
    </location>
</feature>
<dbReference type="AlphaFoldDB" id="A0A841RI11"/>
<keyword evidence="8 13" id="KW-0653">Protein transport</keyword>
<keyword evidence="15" id="KW-0966">Cell projection</keyword>
<feature type="transmembrane region" description="Helical" evidence="13">
    <location>
        <begin position="59"/>
        <end position="80"/>
    </location>
</feature>
<evidence type="ECO:0000256" key="2">
    <source>
        <dbReference type="ARBA" id="ARBA00010690"/>
    </source>
</evidence>
<keyword evidence="10 13" id="KW-0472">Membrane</keyword>
<evidence type="ECO:0000256" key="12">
    <source>
        <dbReference type="ARBA" id="ARBA00025078"/>
    </source>
</evidence>
<evidence type="ECO:0000256" key="11">
    <source>
        <dbReference type="ARBA" id="ARBA00023225"/>
    </source>
</evidence>
<feature type="region of interest" description="Disordered" evidence="14">
    <location>
        <begin position="32"/>
        <end position="51"/>
    </location>
</feature>
<feature type="transmembrane region" description="Helical" evidence="13">
    <location>
        <begin position="209"/>
        <end position="231"/>
    </location>
</feature>
<evidence type="ECO:0000256" key="5">
    <source>
        <dbReference type="ARBA" id="ARBA00022475"/>
    </source>
</evidence>
<gene>
    <name evidence="13" type="primary">flhB</name>
    <name evidence="15" type="ORF">HNR50_003623</name>
</gene>
<evidence type="ECO:0000256" key="14">
    <source>
        <dbReference type="SAM" id="MobiDB-lite"/>
    </source>
</evidence>
<keyword evidence="9 13" id="KW-1133">Transmembrane helix</keyword>
<dbReference type="InterPro" id="IPR006135">
    <property type="entry name" value="T3SS_substrate_exporter"/>
</dbReference>
<evidence type="ECO:0000256" key="10">
    <source>
        <dbReference type="ARBA" id="ARBA00023136"/>
    </source>
</evidence>
<dbReference type="InterPro" id="IPR029025">
    <property type="entry name" value="T3SS_substrate_exporter_C"/>
</dbReference>